<dbReference type="SUPFAM" id="SSF56024">
    <property type="entry name" value="Phospholipase D/nuclease"/>
    <property type="match status" value="2"/>
</dbReference>
<keyword evidence="1" id="KW-0812">Transmembrane</keyword>
<feature type="transmembrane region" description="Helical" evidence="1">
    <location>
        <begin position="29"/>
        <end position="49"/>
    </location>
</feature>
<dbReference type="Gene3D" id="3.30.870.10">
    <property type="entry name" value="Endonuclease Chain A"/>
    <property type="match status" value="2"/>
</dbReference>
<feature type="domain" description="PLD phosphodiesterase" evidence="2">
    <location>
        <begin position="193"/>
        <end position="220"/>
    </location>
</feature>
<protein>
    <submittedName>
        <fullName evidence="3">Phospholipase D-like domain-containing protein</fullName>
    </submittedName>
</protein>
<proteinExistence type="predicted"/>
<organism evidence="3 4">
    <name type="scientific">Paenibacillus alginolyticus</name>
    <dbReference type="NCBI Taxonomy" id="59839"/>
    <lineage>
        <taxon>Bacteria</taxon>
        <taxon>Bacillati</taxon>
        <taxon>Bacillota</taxon>
        <taxon>Bacilli</taxon>
        <taxon>Bacillales</taxon>
        <taxon>Paenibacillaceae</taxon>
        <taxon>Paenibacillus</taxon>
    </lineage>
</organism>
<dbReference type="Proteomes" id="UP001527099">
    <property type="component" value="Unassembled WGS sequence"/>
</dbReference>
<dbReference type="CDD" id="cd09112">
    <property type="entry name" value="PLDc_CLS_2"/>
    <property type="match status" value="1"/>
</dbReference>
<evidence type="ECO:0000313" key="4">
    <source>
        <dbReference type="Proteomes" id="UP001527099"/>
    </source>
</evidence>
<gene>
    <name evidence="3" type="ORF">M5X19_02130</name>
</gene>
<dbReference type="EMBL" id="JAMDMX010000003">
    <property type="protein sequence ID" value="MCY9691727.1"/>
    <property type="molecule type" value="Genomic_DNA"/>
</dbReference>
<keyword evidence="1" id="KW-0472">Membrane</keyword>
<feature type="transmembrane region" description="Helical" evidence="1">
    <location>
        <begin position="6"/>
        <end position="22"/>
    </location>
</feature>
<keyword evidence="1" id="KW-1133">Transmembrane helix</keyword>
<dbReference type="CDD" id="cd09110">
    <property type="entry name" value="PLDc_CLS_1"/>
    <property type="match status" value="1"/>
</dbReference>
<dbReference type="Pfam" id="PF13091">
    <property type="entry name" value="PLDc_2"/>
    <property type="match status" value="2"/>
</dbReference>
<dbReference type="PROSITE" id="PS50035">
    <property type="entry name" value="PLD"/>
    <property type="match status" value="2"/>
</dbReference>
<keyword evidence="4" id="KW-1185">Reference proteome</keyword>
<dbReference type="InterPro" id="IPR025202">
    <property type="entry name" value="PLD-like_dom"/>
</dbReference>
<dbReference type="RefSeq" id="WP_029194946.1">
    <property type="nucleotide sequence ID" value="NZ_JAMDMW010000086.1"/>
</dbReference>
<dbReference type="InterPro" id="IPR001736">
    <property type="entry name" value="PLipase_D/transphosphatidylase"/>
</dbReference>
<reference evidence="3 4" key="1">
    <citation type="submission" date="2022-05" db="EMBL/GenBank/DDBJ databases">
        <title>Genome Sequencing of Bee-Associated Microbes.</title>
        <authorList>
            <person name="Dunlap C."/>
        </authorList>
    </citation>
    <scope>NUCLEOTIDE SEQUENCE [LARGE SCALE GENOMIC DNA]</scope>
    <source>
        <strain evidence="3 4">NRRL B-14421</strain>
    </source>
</reference>
<dbReference type="PANTHER" id="PTHR21248">
    <property type="entry name" value="CARDIOLIPIN SYNTHASE"/>
    <property type="match status" value="1"/>
</dbReference>
<feature type="domain" description="PLD phosphodiesterase" evidence="2">
    <location>
        <begin position="404"/>
        <end position="431"/>
    </location>
</feature>
<comment type="caution">
    <text evidence="3">The sequence shown here is derived from an EMBL/GenBank/DDBJ whole genome shotgun (WGS) entry which is preliminary data.</text>
</comment>
<evidence type="ECO:0000256" key="1">
    <source>
        <dbReference type="SAM" id="Phobius"/>
    </source>
</evidence>
<dbReference type="SMART" id="SM00155">
    <property type="entry name" value="PLDc"/>
    <property type="match status" value="2"/>
</dbReference>
<evidence type="ECO:0000313" key="3">
    <source>
        <dbReference type="EMBL" id="MCY9691727.1"/>
    </source>
</evidence>
<evidence type="ECO:0000259" key="2">
    <source>
        <dbReference type="PROSITE" id="PS50035"/>
    </source>
</evidence>
<name>A0ABT4G6C2_9BACL</name>
<sequence>MGFIGLYVLNTIFMLIVAIREVRRPEKALNWLAIGLIFPVLGYVIYLIIANPIHIRKERLTSPSNVSDPLPDSFSPASSIIAQSVSQLTVHGLRSGRVQLLTNGIETYEKLIASLKNAQSTVEVEYYIYRDDQIGKRMTDILIERAEAGVKIRFIRDGWGSKKFPKHVINRMMDAGIECRTIFPLSFPWIPTLTYRDHCKIVVIDGIEAFTGGINVGDEYTGLKPDVGFWRDTHMRLVGEVAIDLRTIFDVHWDIASKEKIPQKAKQGIRNRSKQIIPTAKVSLSGWSEEWGAELDAGVDPVSGTESLHYAYMQTLESNPGIPTEVIRQAYFICLTQATKSIDITTPYFVPESDITMALKTAVARGVRVRLLVPRHVTPKIVGPASRTYYGELIEAGVQIYMYEKDVLHAKVMIIDEEMAGVGSANYDMRSFRLNFEVIELLYSADVGRELTEQFERDLLDSVPLKMEELIQRSYPQRIIEQTARLFSPLL</sequence>
<accession>A0ABT4G6C2</accession>
<dbReference type="PANTHER" id="PTHR21248:SF22">
    <property type="entry name" value="PHOSPHOLIPASE D"/>
    <property type="match status" value="1"/>
</dbReference>